<accession>A0ACB9FQF8</accession>
<reference evidence="1 2" key="2">
    <citation type="journal article" date="2022" name="Mol. Ecol. Resour.">
        <title>The genomes of chicory, endive, great burdock and yacon provide insights into Asteraceae paleo-polyploidization history and plant inulin production.</title>
        <authorList>
            <person name="Fan W."/>
            <person name="Wang S."/>
            <person name="Wang H."/>
            <person name="Wang A."/>
            <person name="Jiang F."/>
            <person name="Liu H."/>
            <person name="Zhao H."/>
            <person name="Xu D."/>
            <person name="Zhang Y."/>
        </authorList>
    </citation>
    <scope>NUCLEOTIDE SEQUENCE [LARGE SCALE GENOMIC DNA]</scope>
    <source>
        <strain evidence="2">cv. Niubang</strain>
    </source>
</reference>
<reference evidence="2" key="1">
    <citation type="journal article" date="2022" name="Mol. Ecol. Resour.">
        <title>The genomes of chicory, endive, great burdock and yacon provide insights into Asteraceae palaeo-polyploidization history and plant inulin production.</title>
        <authorList>
            <person name="Fan W."/>
            <person name="Wang S."/>
            <person name="Wang H."/>
            <person name="Wang A."/>
            <person name="Jiang F."/>
            <person name="Liu H."/>
            <person name="Zhao H."/>
            <person name="Xu D."/>
            <person name="Zhang Y."/>
        </authorList>
    </citation>
    <scope>NUCLEOTIDE SEQUENCE [LARGE SCALE GENOMIC DNA]</scope>
    <source>
        <strain evidence="2">cv. Niubang</strain>
    </source>
</reference>
<proteinExistence type="predicted"/>
<dbReference type="EMBL" id="CM042047">
    <property type="protein sequence ID" value="KAI3773071.1"/>
    <property type="molecule type" value="Genomic_DNA"/>
</dbReference>
<gene>
    <name evidence="1" type="ORF">L6452_04269</name>
</gene>
<sequence>MPSRTKSFCIQIDGVMRSELRGFLKIVLKTLGENFFEILKMEDDDSLLTTEDNNKEVVELEVAPALISVHPAHHSIAVAVGCELRVFNLREGCPVTLGAESGEVCHHKDSIRAIRYGAKGKVFVSAGDDKVVKIWNTDSWRCMYSVSTEKKVSAVAISDDGQFVCYADKFGVVWVVELDEFKENQTLVQKKGLPLLAHYCSIITSLEFSPDGKFIITADRDFKIRVTVFPKKPLDGAHEIQSYCLGHTEFVSCLAFVYNMDCPQGYLVSGSGDSTVRLWDFTSGLLLHTCEVGSEVGRLVANETENNYFAITDLCATGDGSSIFVAVQGLPGILLLSCNLSAKTLSVLKVVSINGEDFIPTSIGTSLTSDFLWMVMGVSNLPGFDSSSLARVRVISGSTSCNSESGDENHNILDDKQVPCGEKLLQQLQGSLSIDKDVFSAAAEAVKTSMRNLLIKKQYSSERREFRKRGRNDRKAKR</sequence>
<protein>
    <submittedName>
        <fullName evidence="1">Uncharacterized protein</fullName>
    </submittedName>
</protein>
<keyword evidence="2" id="KW-1185">Reference proteome</keyword>
<evidence type="ECO:0000313" key="1">
    <source>
        <dbReference type="EMBL" id="KAI3773071.1"/>
    </source>
</evidence>
<dbReference type="Proteomes" id="UP001055879">
    <property type="component" value="Linkage Group LG01"/>
</dbReference>
<name>A0ACB9FQF8_ARCLA</name>
<organism evidence="1 2">
    <name type="scientific">Arctium lappa</name>
    <name type="common">Greater burdock</name>
    <name type="synonym">Lappa major</name>
    <dbReference type="NCBI Taxonomy" id="4217"/>
    <lineage>
        <taxon>Eukaryota</taxon>
        <taxon>Viridiplantae</taxon>
        <taxon>Streptophyta</taxon>
        <taxon>Embryophyta</taxon>
        <taxon>Tracheophyta</taxon>
        <taxon>Spermatophyta</taxon>
        <taxon>Magnoliopsida</taxon>
        <taxon>eudicotyledons</taxon>
        <taxon>Gunneridae</taxon>
        <taxon>Pentapetalae</taxon>
        <taxon>asterids</taxon>
        <taxon>campanulids</taxon>
        <taxon>Asterales</taxon>
        <taxon>Asteraceae</taxon>
        <taxon>Carduoideae</taxon>
        <taxon>Cardueae</taxon>
        <taxon>Arctiinae</taxon>
        <taxon>Arctium</taxon>
    </lineage>
</organism>
<comment type="caution">
    <text evidence="1">The sequence shown here is derived from an EMBL/GenBank/DDBJ whole genome shotgun (WGS) entry which is preliminary data.</text>
</comment>
<evidence type="ECO:0000313" key="2">
    <source>
        <dbReference type="Proteomes" id="UP001055879"/>
    </source>
</evidence>